<dbReference type="AlphaFoldDB" id="A0AAV4EID6"/>
<keyword evidence="2" id="KW-0472">Membrane</keyword>
<accession>A0AAV4EID6</accession>
<protein>
    <submittedName>
        <fullName evidence="3">Uncharacterized protein</fullName>
    </submittedName>
</protein>
<reference evidence="3 4" key="1">
    <citation type="journal article" date="2021" name="Elife">
        <title>Chloroplast acquisition without the gene transfer in kleptoplastic sea slugs, Plakobranchus ocellatus.</title>
        <authorList>
            <person name="Maeda T."/>
            <person name="Takahashi S."/>
            <person name="Yoshida T."/>
            <person name="Shimamura S."/>
            <person name="Takaki Y."/>
            <person name="Nagai Y."/>
            <person name="Toyoda A."/>
            <person name="Suzuki Y."/>
            <person name="Arimoto A."/>
            <person name="Ishii H."/>
            <person name="Satoh N."/>
            <person name="Nishiyama T."/>
            <person name="Hasebe M."/>
            <person name="Maruyama T."/>
            <person name="Minagawa J."/>
            <person name="Obokata J."/>
            <person name="Shigenobu S."/>
        </authorList>
    </citation>
    <scope>NUCLEOTIDE SEQUENCE [LARGE SCALE GENOMIC DNA]</scope>
</reference>
<feature type="compositionally biased region" description="Basic and acidic residues" evidence="1">
    <location>
        <begin position="91"/>
        <end position="102"/>
    </location>
</feature>
<evidence type="ECO:0000256" key="2">
    <source>
        <dbReference type="SAM" id="Phobius"/>
    </source>
</evidence>
<gene>
    <name evidence="3" type="ORF">ElyMa_000080100</name>
</gene>
<evidence type="ECO:0000256" key="1">
    <source>
        <dbReference type="SAM" id="MobiDB-lite"/>
    </source>
</evidence>
<keyword evidence="4" id="KW-1185">Reference proteome</keyword>
<keyword evidence="2" id="KW-0812">Transmembrane</keyword>
<name>A0AAV4EID6_9GAST</name>
<feature type="compositionally biased region" description="Polar residues" evidence="1">
    <location>
        <begin position="75"/>
        <end position="90"/>
    </location>
</feature>
<sequence>MADGLTGPVSQSSVVTPTQPLGVIASNVIIIIVGALGLDAHVIPEPDSSQARALELWKASNQIKPQATALSYRTHGITQQTKPSNPQKNNFRQEENCREKIG</sequence>
<proteinExistence type="predicted"/>
<evidence type="ECO:0000313" key="4">
    <source>
        <dbReference type="Proteomes" id="UP000762676"/>
    </source>
</evidence>
<keyword evidence="2" id="KW-1133">Transmembrane helix</keyword>
<organism evidence="3 4">
    <name type="scientific">Elysia marginata</name>
    <dbReference type="NCBI Taxonomy" id="1093978"/>
    <lineage>
        <taxon>Eukaryota</taxon>
        <taxon>Metazoa</taxon>
        <taxon>Spiralia</taxon>
        <taxon>Lophotrochozoa</taxon>
        <taxon>Mollusca</taxon>
        <taxon>Gastropoda</taxon>
        <taxon>Heterobranchia</taxon>
        <taxon>Euthyneura</taxon>
        <taxon>Panpulmonata</taxon>
        <taxon>Sacoglossa</taxon>
        <taxon>Placobranchoidea</taxon>
        <taxon>Plakobranchidae</taxon>
        <taxon>Elysia</taxon>
    </lineage>
</organism>
<dbReference type="Proteomes" id="UP000762676">
    <property type="component" value="Unassembled WGS sequence"/>
</dbReference>
<comment type="caution">
    <text evidence="3">The sequence shown here is derived from an EMBL/GenBank/DDBJ whole genome shotgun (WGS) entry which is preliminary data.</text>
</comment>
<feature type="region of interest" description="Disordered" evidence="1">
    <location>
        <begin position="75"/>
        <end position="102"/>
    </location>
</feature>
<evidence type="ECO:0000313" key="3">
    <source>
        <dbReference type="EMBL" id="GFR60490.1"/>
    </source>
</evidence>
<feature type="transmembrane region" description="Helical" evidence="2">
    <location>
        <begin position="20"/>
        <end position="38"/>
    </location>
</feature>
<dbReference type="EMBL" id="BMAT01000144">
    <property type="protein sequence ID" value="GFR60490.1"/>
    <property type="molecule type" value="Genomic_DNA"/>
</dbReference>